<keyword evidence="2" id="KW-1185">Reference proteome</keyword>
<proteinExistence type="predicted"/>
<evidence type="ECO:0000313" key="1">
    <source>
        <dbReference type="EMBL" id="QWV19486.1"/>
    </source>
</evidence>
<geneLocation type="plasmid" evidence="1 2">
    <name>megaplasmid</name>
</geneLocation>
<evidence type="ECO:0000313" key="2">
    <source>
        <dbReference type="Proteomes" id="UP000683436"/>
    </source>
</evidence>
<organism evidence="1 2">
    <name type="scientific">Stutzerimonas zhaodongensis</name>
    <dbReference type="NCBI Taxonomy" id="1176257"/>
    <lineage>
        <taxon>Bacteria</taxon>
        <taxon>Pseudomonadati</taxon>
        <taxon>Pseudomonadota</taxon>
        <taxon>Gammaproteobacteria</taxon>
        <taxon>Pseudomonadales</taxon>
        <taxon>Pseudomonadaceae</taxon>
        <taxon>Stutzerimonas</taxon>
    </lineage>
</organism>
<protein>
    <submittedName>
        <fullName evidence="1">DUF3158 family protein</fullName>
    </submittedName>
</protein>
<dbReference type="InterPro" id="IPR021502">
    <property type="entry name" value="DUF3158"/>
</dbReference>
<reference evidence="1 2" key="1">
    <citation type="submission" date="2021-06" db="EMBL/GenBank/DDBJ databases">
        <title>Microbial metabolic specificity influences pelagic lipid remineralization.</title>
        <authorList>
            <person name="Behrendt L."/>
            <person name="Hunter J.E."/>
            <person name="Alcolombri U."/>
            <person name="Smriga S."/>
            <person name="Mincer T."/>
            <person name="Lowenstein D.P."/>
            <person name="Peaudecerf F.J."/>
            <person name="Fernandez V.I."/>
            <person name="Fredricks H."/>
            <person name="Almblad H."/>
            <person name="Harrison J.J."/>
            <person name="Stocker R."/>
            <person name="Van Mooy B.A.S."/>
        </authorList>
    </citation>
    <scope>NUCLEOTIDE SEQUENCE [LARGE SCALE GENOMIC DNA]</scope>
    <source>
        <strain evidence="1 2">A252</strain>
        <plasmid evidence="1 2">megaplasmid</plasmid>
    </source>
</reference>
<dbReference type="EMBL" id="CP076684">
    <property type="protein sequence ID" value="QWV19486.1"/>
    <property type="molecule type" value="Genomic_DNA"/>
</dbReference>
<keyword evidence="1" id="KW-0614">Plasmid</keyword>
<accession>A0ABX8J2A0</accession>
<name>A0ABX8J2A0_9GAMM</name>
<gene>
    <name evidence="1" type="ORF">KQ248_22935</name>
</gene>
<sequence>MAGSNPQLKLLPGTATDELKQGAFRPLEQTAYAALEHAASLKGFLKPFKGKGDLDLLRERCEQIRGDLIQVAMNHVLGQTSRKPFSMLPAQLKHQSTEAGTVFLRWRRVDRARMGVQVWEDLIADTKTPTSLLRDLYEQELQRIVINMQISLTHTIARQAAECAEKMAQAEAALLRRLDR</sequence>
<dbReference type="RefSeq" id="WP_216707317.1">
    <property type="nucleotide sequence ID" value="NZ_CP076684.1"/>
</dbReference>
<dbReference type="Proteomes" id="UP000683436">
    <property type="component" value="Plasmid megaplasmid"/>
</dbReference>
<dbReference type="Pfam" id="PF11358">
    <property type="entry name" value="DUF3158"/>
    <property type="match status" value="1"/>
</dbReference>